<dbReference type="GO" id="GO:0003677">
    <property type="term" value="F:DNA binding"/>
    <property type="evidence" value="ECO:0007669"/>
    <property type="project" value="UniProtKB-KW"/>
</dbReference>
<keyword evidence="2 4" id="KW-0694">RNA-binding</keyword>
<dbReference type="Pfam" id="PF01479">
    <property type="entry name" value="S4"/>
    <property type="match status" value="1"/>
</dbReference>
<feature type="region of interest" description="Disordered" evidence="5">
    <location>
        <begin position="111"/>
        <end position="140"/>
    </location>
</feature>
<evidence type="ECO:0000313" key="7">
    <source>
        <dbReference type="EMBL" id="AYM87918.1"/>
    </source>
</evidence>
<keyword evidence="7" id="KW-0346">Stress response</keyword>
<dbReference type="CDD" id="cd00165">
    <property type="entry name" value="S4"/>
    <property type="match status" value="1"/>
</dbReference>
<dbReference type="Proteomes" id="UP000279995">
    <property type="component" value="Chromosome I"/>
</dbReference>
<proteinExistence type="inferred from homology"/>
<dbReference type="InterPro" id="IPR002942">
    <property type="entry name" value="S4_RNA-bd"/>
</dbReference>
<keyword evidence="3 4" id="KW-0238">DNA-binding</keyword>
<dbReference type="PROSITE" id="PS50889">
    <property type="entry name" value="S4"/>
    <property type="match status" value="1"/>
</dbReference>
<dbReference type="InterPro" id="IPR025708">
    <property type="entry name" value="HSP15"/>
</dbReference>
<evidence type="ECO:0000259" key="6">
    <source>
        <dbReference type="SMART" id="SM00363"/>
    </source>
</evidence>
<protein>
    <recommendedName>
        <fullName evidence="4">Heat shock protein 15</fullName>
    </recommendedName>
</protein>
<dbReference type="InterPro" id="IPR036986">
    <property type="entry name" value="S4_RNA-bd_sf"/>
</dbReference>
<accession>A0AAD0U0M2</accession>
<dbReference type="GO" id="GO:0003727">
    <property type="term" value="F:single-stranded RNA binding"/>
    <property type="evidence" value="ECO:0007669"/>
    <property type="project" value="InterPro"/>
</dbReference>
<dbReference type="EMBL" id="CP033065">
    <property type="protein sequence ID" value="AYM87918.1"/>
    <property type="molecule type" value="Genomic_DNA"/>
</dbReference>
<reference evidence="7 8" key="1">
    <citation type="submission" date="2018-10" db="EMBL/GenBank/DDBJ databases">
        <title>Complete Genome Sequence and Transcriptomic Profiles of a Marine Bacterium, Pseudoalteromonas agarivorans Hao 2018.</title>
        <authorList>
            <person name="Hao L."/>
        </authorList>
    </citation>
    <scope>NUCLEOTIDE SEQUENCE [LARGE SCALE GENOMIC DNA]</scope>
    <source>
        <strain evidence="7 8">Hao 2018</strain>
    </source>
</reference>
<dbReference type="GO" id="GO:0034605">
    <property type="term" value="P:cellular response to heat"/>
    <property type="evidence" value="ECO:0007669"/>
    <property type="project" value="InterPro"/>
</dbReference>
<sequence length="140" mass="15962">MSKKNNTNADSDHNSEPKVRLDKWLWAARFYKTRALAREMVQGGKVHYNGQRTKASKSVEVGATIKLAQGVDEKLIKVLKVLEKRQSAPIAQTLYQETDASIAKREENAIARKNNSFFAPHPDKKPDKKQRRELLKMKSS</sequence>
<dbReference type="SUPFAM" id="SSF55174">
    <property type="entry name" value="Alpha-L RNA-binding motif"/>
    <property type="match status" value="1"/>
</dbReference>
<evidence type="ECO:0000256" key="3">
    <source>
        <dbReference type="ARBA" id="ARBA00023125"/>
    </source>
</evidence>
<evidence type="ECO:0000256" key="4">
    <source>
        <dbReference type="PIRNR" id="PIRNR016821"/>
    </source>
</evidence>
<name>A0AAD0U0M2_9GAMM</name>
<dbReference type="SMART" id="SM00363">
    <property type="entry name" value="S4"/>
    <property type="match status" value="1"/>
</dbReference>
<dbReference type="NCBIfam" id="NF007673">
    <property type="entry name" value="PRK10348.1"/>
    <property type="match status" value="1"/>
</dbReference>
<organism evidence="7 8">
    <name type="scientific">Pseudoalteromonas agarivorans</name>
    <dbReference type="NCBI Taxonomy" id="176102"/>
    <lineage>
        <taxon>Bacteria</taxon>
        <taxon>Pseudomonadati</taxon>
        <taxon>Pseudomonadota</taxon>
        <taxon>Gammaproteobacteria</taxon>
        <taxon>Alteromonadales</taxon>
        <taxon>Pseudoalteromonadaceae</taxon>
        <taxon>Pseudoalteromonas</taxon>
    </lineage>
</organism>
<dbReference type="Gene3D" id="3.10.290.10">
    <property type="entry name" value="RNA-binding S4 domain"/>
    <property type="match status" value="1"/>
</dbReference>
<evidence type="ECO:0000256" key="1">
    <source>
        <dbReference type="ARBA" id="ARBA00008396"/>
    </source>
</evidence>
<feature type="domain" description="RNA-binding S4" evidence="6">
    <location>
        <begin position="19"/>
        <end position="76"/>
    </location>
</feature>
<evidence type="ECO:0000313" key="8">
    <source>
        <dbReference type="Proteomes" id="UP000279995"/>
    </source>
</evidence>
<dbReference type="GO" id="GO:0043023">
    <property type="term" value="F:ribosomal large subunit binding"/>
    <property type="evidence" value="ECO:0007669"/>
    <property type="project" value="InterPro"/>
</dbReference>
<feature type="compositionally biased region" description="Basic and acidic residues" evidence="5">
    <location>
        <begin position="121"/>
        <end position="140"/>
    </location>
</feature>
<dbReference type="PIRSF" id="PIRSF016821">
    <property type="entry name" value="HSP15"/>
    <property type="match status" value="1"/>
</dbReference>
<comment type="similarity">
    <text evidence="1 4">Belongs to the HSP15 family.</text>
</comment>
<evidence type="ECO:0000256" key="2">
    <source>
        <dbReference type="ARBA" id="ARBA00022884"/>
    </source>
</evidence>
<evidence type="ECO:0000256" key="5">
    <source>
        <dbReference type="SAM" id="MobiDB-lite"/>
    </source>
</evidence>
<dbReference type="RefSeq" id="WP_121638093.1">
    <property type="nucleotide sequence ID" value="NZ_CP033065.1"/>
</dbReference>
<dbReference type="AlphaFoldDB" id="A0AAD0U0M2"/>
<gene>
    <name evidence="7" type="ORF">D9T18_15075</name>
</gene>